<gene>
    <name evidence="1" type="ORF">TWF481_002642</name>
</gene>
<sequence length="169" mass="19054">MPDQYGIASWRENHPTCHYAHNPLNRMRKTGNERLYLKRASKLWLNIMHSLELVDLSDHSNGRYITGYITMFTDLNNMMQDHNLAWADIVQVGLSIALRETEENHFEDPAIAGARLHDMTAITPGLVGLAARISLDNASGVCPCGSMHHVSEESDVVLLEDTWVDDLLD</sequence>
<dbReference type="EMBL" id="JAVHJL010000012">
    <property type="protein sequence ID" value="KAK6495594.1"/>
    <property type="molecule type" value="Genomic_DNA"/>
</dbReference>
<keyword evidence="2" id="KW-1185">Reference proteome</keyword>
<dbReference type="AlphaFoldDB" id="A0AAV9VQY1"/>
<comment type="caution">
    <text evidence="1">The sequence shown here is derived from an EMBL/GenBank/DDBJ whole genome shotgun (WGS) entry which is preliminary data.</text>
</comment>
<organism evidence="1 2">
    <name type="scientific">Arthrobotrys musiformis</name>
    <dbReference type="NCBI Taxonomy" id="47236"/>
    <lineage>
        <taxon>Eukaryota</taxon>
        <taxon>Fungi</taxon>
        <taxon>Dikarya</taxon>
        <taxon>Ascomycota</taxon>
        <taxon>Pezizomycotina</taxon>
        <taxon>Orbiliomycetes</taxon>
        <taxon>Orbiliales</taxon>
        <taxon>Orbiliaceae</taxon>
        <taxon>Arthrobotrys</taxon>
    </lineage>
</organism>
<proteinExistence type="predicted"/>
<name>A0AAV9VQY1_9PEZI</name>
<evidence type="ECO:0000313" key="1">
    <source>
        <dbReference type="EMBL" id="KAK6495594.1"/>
    </source>
</evidence>
<accession>A0AAV9VQY1</accession>
<dbReference type="Proteomes" id="UP001370758">
    <property type="component" value="Unassembled WGS sequence"/>
</dbReference>
<protein>
    <submittedName>
        <fullName evidence="1">Uncharacterized protein</fullName>
    </submittedName>
</protein>
<evidence type="ECO:0000313" key="2">
    <source>
        <dbReference type="Proteomes" id="UP001370758"/>
    </source>
</evidence>
<reference evidence="1 2" key="1">
    <citation type="submission" date="2023-08" db="EMBL/GenBank/DDBJ databases">
        <authorList>
            <person name="Palmer J.M."/>
        </authorList>
    </citation>
    <scope>NUCLEOTIDE SEQUENCE [LARGE SCALE GENOMIC DNA]</scope>
    <source>
        <strain evidence="1 2">TWF481</strain>
    </source>
</reference>